<sequence length="124" mass="13473">MACPRRPGAPLPPCGPPRCPRLCSAFAMAKKGCAIVSTSAPRWPVGLSCGAWGLRRRRAWPTKAGRVAVGAATMVVSVHRVGDDRRREDFGREEEEEEKDVAGEMASIGCKMVKNQLAHEESEK</sequence>
<evidence type="ECO:0000313" key="2">
    <source>
        <dbReference type="EMBL" id="KAG8055060.1"/>
    </source>
</evidence>
<feature type="region of interest" description="Disordered" evidence="1">
    <location>
        <begin position="83"/>
        <end position="105"/>
    </location>
</feature>
<accession>A0A8J5S4Q2</accession>
<dbReference type="AlphaFoldDB" id="A0A8J5S4Q2"/>
<keyword evidence="3" id="KW-1185">Reference proteome</keyword>
<comment type="caution">
    <text evidence="2">The sequence shown here is derived from an EMBL/GenBank/DDBJ whole genome shotgun (WGS) entry which is preliminary data.</text>
</comment>
<evidence type="ECO:0000313" key="3">
    <source>
        <dbReference type="Proteomes" id="UP000729402"/>
    </source>
</evidence>
<dbReference type="EMBL" id="JAAALK010000288">
    <property type="protein sequence ID" value="KAG8055060.1"/>
    <property type="molecule type" value="Genomic_DNA"/>
</dbReference>
<protein>
    <submittedName>
        <fullName evidence="2">Uncharacterized protein</fullName>
    </submittedName>
</protein>
<evidence type="ECO:0000256" key="1">
    <source>
        <dbReference type="SAM" id="MobiDB-lite"/>
    </source>
</evidence>
<gene>
    <name evidence="2" type="ORF">GUJ93_ZPchr0001g32430</name>
</gene>
<dbReference type="Proteomes" id="UP000729402">
    <property type="component" value="Unassembled WGS sequence"/>
</dbReference>
<reference evidence="2" key="2">
    <citation type="submission" date="2021-02" db="EMBL/GenBank/DDBJ databases">
        <authorList>
            <person name="Kimball J.A."/>
            <person name="Haas M.W."/>
            <person name="Macchietto M."/>
            <person name="Kono T."/>
            <person name="Duquette J."/>
            <person name="Shao M."/>
        </authorList>
    </citation>
    <scope>NUCLEOTIDE SEQUENCE</scope>
    <source>
        <tissue evidence="2">Fresh leaf tissue</tissue>
    </source>
</reference>
<proteinExistence type="predicted"/>
<reference evidence="2" key="1">
    <citation type="journal article" date="2021" name="bioRxiv">
        <title>Whole Genome Assembly and Annotation of Northern Wild Rice, Zizania palustris L., Supports a Whole Genome Duplication in the Zizania Genus.</title>
        <authorList>
            <person name="Haas M."/>
            <person name="Kono T."/>
            <person name="Macchietto M."/>
            <person name="Millas R."/>
            <person name="McGilp L."/>
            <person name="Shao M."/>
            <person name="Duquette J."/>
            <person name="Hirsch C.N."/>
            <person name="Kimball J."/>
        </authorList>
    </citation>
    <scope>NUCLEOTIDE SEQUENCE</scope>
    <source>
        <tissue evidence="2">Fresh leaf tissue</tissue>
    </source>
</reference>
<organism evidence="2 3">
    <name type="scientific">Zizania palustris</name>
    <name type="common">Northern wild rice</name>
    <dbReference type="NCBI Taxonomy" id="103762"/>
    <lineage>
        <taxon>Eukaryota</taxon>
        <taxon>Viridiplantae</taxon>
        <taxon>Streptophyta</taxon>
        <taxon>Embryophyta</taxon>
        <taxon>Tracheophyta</taxon>
        <taxon>Spermatophyta</taxon>
        <taxon>Magnoliopsida</taxon>
        <taxon>Liliopsida</taxon>
        <taxon>Poales</taxon>
        <taxon>Poaceae</taxon>
        <taxon>BOP clade</taxon>
        <taxon>Oryzoideae</taxon>
        <taxon>Oryzeae</taxon>
        <taxon>Zizaniinae</taxon>
        <taxon>Zizania</taxon>
    </lineage>
</organism>
<name>A0A8J5S4Q2_ZIZPA</name>